<comment type="caution">
    <text evidence="1">The sequence shown here is derived from an EMBL/GenBank/DDBJ whole genome shotgun (WGS) entry which is preliminary data.</text>
</comment>
<organism evidence="1 2">
    <name type="scientific">Monosporascus ibericus</name>
    <dbReference type="NCBI Taxonomy" id="155417"/>
    <lineage>
        <taxon>Eukaryota</taxon>
        <taxon>Fungi</taxon>
        <taxon>Dikarya</taxon>
        <taxon>Ascomycota</taxon>
        <taxon>Pezizomycotina</taxon>
        <taxon>Sordariomycetes</taxon>
        <taxon>Xylariomycetidae</taxon>
        <taxon>Xylariales</taxon>
        <taxon>Xylariales incertae sedis</taxon>
        <taxon>Monosporascus</taxon>
    </lineage>
</organism>
<accession>A0A4Q4TKR4</accession>
<evidence type="ECO:0000313" key="2">
    <source>
        <dbReference type="Proteomes" id="UP000293360"/>
    </source>
</evidence>
<dbReference type="STRING" id="155417.A0A4Q4TKR4"/>
<name>A0A4Q4TKR4_9PEZI</name>
<dbReference type="AlphaFoldDB" id="A0A4Q4TKR4"/>
<gene>
    <name evidence="1" type="ORF">DL764_003202</name>
</gene>
<evidence type="ECO:0000313" key="1">
    <source>
        <dbReference type="EMBL" id="RYP06357.1"/>
    </source>
</evidence>
<reference evidence="1 2" key="1">
    <citation type="submission" date="2018-06" db="EMBL/GenBank/DDBJ databases">
        <title>Complete Genomes of Monosporascus.</title>
        <authorList>
            <person name="Robinson A.J."/>
            <person name="Natvig D.O."/>
        </authorList>
    </citation>
    <scope>NUCLEOTIDE SEQUENCE [LARGE SCALE GENOMIC DNA]</scope>
    <source>
        <strain evidence="1 2">CBS 110550</strain>
    </source>
</reference>
<dbReference type="OrthoDB" id="37659at2759"/>
<dbReference type="EMBL" id="QJNU01000134">
    <property type="protein sequence ID" value="RYP06357.1"/>
    <property type="molecule type" value="Genomic_DNA"/>
</dbReference>
<sequence length="205" mass="22653">MSAGPATNVTGINSQRNRLGRCPSLAARGGWQIHIVDLKEGKKLDVSLPDVSFRKADLTNYAEFDAAFKQPSFYEDTGKTLDPPPEIDSASIEFWKTDRVRVNSLCSEAIKTPIIPMETRDNFPERSFTPPDQISKGVVMLADGEELVDLKSVGIHKEEATGQTVVVNGKNFYVIRAPEYCDESTEAVTEGTRVEKQAGLIYKKV</sequence>
<protein>
    <submittedName>
        <fullName evidence="1">Uncharacterized protein</fullName>
    </submittedName>
</protein>
<dbReference type="Proteomes" id="UP000293360">
    <property type="component" value="Unassembled WGS sequence"/>
</dbReference>
<keyword evidence="2" id="KW-1185">Reference proteome</keyword>
<proteinExistence type="predicted"/>